<evidence type="ECO:0000256" key="3">
    <source>
        <dbReference type="ARBA" id="ARBA00022448"/>
    </source>
</evidence>
<dbReference type="SUPFAM" id="SSF56935">
    <property type="entry name" value="Porins"/>
    <property type="match status" value="1"/>
</dbReference>
<dbReference type="PROSITE" id="PS52016">
    <property type="entry name" value="TONB_DEPENDENT_REC_3"/>
    <property type="match status" value="1"/>
</dbReference>
<evidence type="ECO:0000256" key="8">
    <source>
        <dbReference type="ARBA" id="ARBA00023004"/>
    </source>
</evidence>
<feature type="domain" description="TonB-dependent receptor-like beta-barrel" evidence="17">
    <location>
        <begin position="235"/>
        <end position="678"/>
    </location>
</feature>
<dbReference type="Pfam" id="PF07715">
    <property type="entry name" value="Plug"/>
    <property type="match status" value="1"/>
</dbReference>
<name>A0ABT4JU08_9GAMM</name>
<dbReference type="RefSeq" id="WP_269124989.1">
    <property type="nucleotide sequence ID" value="NZ_JAPUBN010000015.1"/>
</dbReference>
<evidence type="ECO:0000256" key="6">
    <source>
        <dbReference type="ARBA" id="ARBA00022692"/>
    </source>
</evidence>
<protein>
    <submittedName>
        <fullName evidence="19">TonB-dependent siderophore receptor</fullName>
    </submittedName>
</protein>
<evidence type="ECO:0000256" key="10">
    <source>
        <dbReference type="ARBA" id="ARBA00023077"/>
    </source>
</evidence>
<keyword evidence="20" id="KW-1185">Reference proteome</keyword>
<evidence type="ECO:0000313" key="20">
    <source>
        <dbReference type="Proteomes" id="UP001149719"/>
    </source>
</evidence>
<evidence type="ECO:0000256" key="7">
    <source>
        <dbReference type="ARBA" id="ARBA00022729"/>
    </source>
</evidence>
<dbReference type="Pfam" id="PF00593">
    <property type="entry name" value="TonB_dep_Rec_b-barrel"/>
    <property type="match status" value="1"/>
</dbReference>
<dbReference type="CDD" id="cd01347">
    <property type="entry name" value="ligand_gated_channel"/>
    <property type="match status" value="1"/>
</dbReference>
<dbReference type="InterPro" id="IPR010105">
    <property type="entry name" value="TonB_sidphr_rcpt"/>
</dbReference>
<evidence type="ECO:0000256" key="9">
    <source>
        <dbReference type="ARBA" id="ARBA00023065"/>
    </source>
</evidence>
<evidence type="ECO:0000256" key="11">
    <source>
        <dbReference type="ARBA" id="ARBA00023136"/>
    </source>
</evidence>
<keyword evidence="12 19" id="KW-0675">Receptor</keyword>
<dbReference type="PROSITE" id="PS01156">
    <property type="entry name" value="TONB_DEPENDENT_REC_2"/>
    <property type="match status" value="1"/>
</dbReference>
<dbReference type="PANTHER" id="PTHR32552">
    <property type="entry name" value="FERRICHROME IRON RECEPTOR-RELATED"/>
    <property type="match status" value="1"/>
</dbReference>
<comment type="subcellular location">
    <subcellularLocation>
        <location evidence="1 14">Cell outer membrane</location>
        <topology evidence="1 14">Multi-pass membrane protein</topology>
    </subcellularLocation>
</comment>
<evidence type="ECO:0000256" key="13">
    <source>
        <dbReference type="ARBA" id="ARBA00023237"/>
    </source>
</evidence>
<keyword evidence="10 16" id="KW-0798">TonB box</keyword>
<dbReference type="EMBL" id="JAPUBN010000015">
    <property type="protein sequence ID" value="MCZ2721852.1"/>
    <property type="molecule type" value="Genomic_DNA"/>
</dbReference>
<keyword evidence="8" id="KW-0408">Iron</keyword>
<sequence>MPSPTHFRPSLIALTIAIASSYSIVSVAQEREVNGDLLEVLNVKGQSYRNTATKTLLEPYETPQGISITTKESLTQRGTQSVSEAIRYTSGTNTELRGGAISRNDFINIRGFNNQQNYYDGLQLLYNDWNLQPQIDTAAIEQVEVFKGPTSTLYGAMPPGGMVNLISKSPQVSRQNHLEITLGSDNKQEVQIDSTGPISDKINYRVIGLIRKKDGQALTSKEERIMIAPSLDLELSERTQLNLNLYYQQDPAAGVYSSLPSKGTVFDNVNGSLSPNTYAGDRNWETYDRDVLLFGYKLDHSINGTWSFLQNVRGMDATAYQENTYSTGLGEDERTITRQAYLTDESSKGITIDNQFSALFDVGAAEHNLLVGLDFLKLTSDIKYEDATAPSLDLFSPNHNQIIRSALSYNPYYSSDFTIQKEQVGLYLQDQIRLDQWVFIAGGRYDSFESTEKGKKYGSQTDTQVDQSQFTGRIGALYELNNGISPFISYAQSFEPVPGRGVNGKTYDTSTAGQWEAGIKYDSGNTIASLTTYQINKENVLTRDPNGSPYDLIQVGEVRSRGIELELQQHITSEVNLLATYTKQDVEVIKDNSGIQGNTPIWTPEQQLSSWLNYAPQSGYLAGATLGAGVRYIGKMELNSRNTDKVPSATLVDLSMGYDLAKLSPDLQGANIQLSISNAFNEEYYSCYDENNCWFGDERSFEVSARYDF</sequence>
<dbReference type="InterPro" id="IPR036942">
    <property type="entry name" value="Beta-barrel_TonB_sf"/>
</dbReference>
<dbReference type="Proteomes" id="UP001149719">
    <property type="component" value="Unassembled WGS sequence"/>
</dbReference>
<feature type="domain" description="TonB-dependent receptor plug" evidence="18">
    <location>
        <begin position="60"/>
        <end position="161"/>
    </location>
</feature>
<evidence type="ECO:0000256" key="15">
    <source>
        <dbReference type="PROSITE-ProRule" id="PRU10144"/>
    </source>
</evidence>
<evidence type="ECO:0000256" key="14">
    <source>
        <dbReference type="PROSITE-ProRule" id="PRU01360"/>
    </source>
</evidence>
<feature type="short sequence motif" description="TonB C-terminal box" evidence="15">
    <location>
        <begin position="692"/>
        <end position="709"/>
    </location>
</feature>
<comment type="caution">
    <text evidence="19">The sequence shown here is derived from an EMBL/GenBank/DDBJ whole genome shotgun (WGS) entry which is preliminary data.</text>
</comment>
<keyword evidence="5" id="KW-0410">Iron transport</keyword>
<keyword evidence="4 14" id="KW-1134">Transmembrane beta strand</keyword>
<keyword evidence="7" id="KW-0732">Signal</keyword>
<dbReference type="InterPro" id="IPR000531">
    <property type="entry name" value="Beta-barrel_TonB"/>
</dbReference>
<keyword evidence="9" id="KW-0406">Ion transport</keyword>
<evidence type="ECO:0000256" key="2">
    <source>
        <dbReference type="ARBA" id="ARBA00009810"/>
    </source>
</evidence>
<evidence type="ECO:0000259" key="17">
    <source>
        <dbReference type="Pfam" id="PF00593"/>
    </source>
</evidence>
<dbReference type="Gene3D" id="2.40.170.20">
    <property type="entry name" value="TonB-dependent receptor, beta-barrel domain"/>
    <property type="match status" value="1"/>
</dbReference>
<evidence type="ECO:0000256" key="5">
    <source>
        <dbReference type="ARBA" id="ARBA00022496"/>
    </source>
</evidence>
<dbReference type="InterPro" id="IPR010917">
    <property type="entry name" value="TonB_rcpt_CS"/>
</dbReference>
<keyword evidence="13 14" id="KW-0998">Cell outer membrane</keyword>
<dbReference type="InterPro" id="IPR037066">
    <property type="entry name" value="Plug_dom_sf"/>
</dbReference>
<evidence type="ECO:0000259" key="18">
    <source>
        <dbReference type="Pfam" id="PF07715"/>
    </source>
</evidence>
<dbReference type="NCBIfam" id="TIGR01783">
    <property type="entry name" value="TonB-siderophor"/>
    <property type="match status" value="1"/>
</dbReference>
<keyword evidence="11 14" id="KW-0472">Membrane</keyword>
<dbReference type="InterPro" id="IPR039426">
    <property type="entry name" value="TonB-dep_rcpt-like"/>
</dbReference>
<keyword evidence="3 14" id="KW-0813">Transport</keyword>
<accession>A0ABT4JU08</accession>
<organism evidence="19 20">
    <name type="scientific">Marinomonas phaeophyticola</name>
    <dbReference type="NCBI Taxonomy" id="3004091"/>
    <lineage>
        <taxon>Bacteria</taxon>
        <taxon>Pseudomonadati</taxon>
        <taxon>Pseudomonadota</taxon>
        <taxon>Gammaproteobacteria</taxon>
        <taxon>Oceanospirillales</taxon>
        <taxon>Oceanospirillaceae</taxon>
        <taxon>Marinomonas</taxon>
    </lineage>
</organism>
<proteinExistence type="inferred from homology"/>
<reference evidence="19" key="1">
    <citation type="submission" date="2022-12" db="EMBL/GenBank/DDBJ databases">
        <title>Marinomonas 15G1-11 sp. nov, isolated from marine algae.</title>
        <authorList>
            <person name="Butt M."/>
            <person name="Choi D.G."/>
            <person name="Kim J.M."/>
            <person name="Lee J.K."/>
            <person name="Baek J.H."/>
            <person name="Jeon C.O."/>
        </authorList>
    </citation>
    <scope>NUCLEOTIDE SEQUENCE</scope>
    <source>
        <strain evidence="19">15G1-11</strain>
    </source>
</reference>
<evidence type="ECO:0000256" key="4">
    <source>
        <dbReference type="ARBA" id="ARBA00022452"/>
    </source>
</evidence>
<evidence type="ECO:0000256" key="1">
    <source>
        <dbReference type="ARBA" id="ARBA00004571"/>
    </source>
</evidence>
<keyword evidence="6 14" id="KW-0812">Transmembrane</keyword>
<evidence type="ECO:0000256" key="12">
    <source>
        <dbReference type="ARBA" id="ARBA00023170"/>
    </source>
</evidence>
<evidence type="ECO:0000313" key="19">
    <source>
        <dbReference type="EMBL" id="MCZ2721852.1"/>
    </source>
</evidence>
<comment type="similarity">
    <text evidence="2 14 16">Belongs to the TonB-dependent receptor family.</text>
</comment>
<evidence type="ECO:0000256" key="16">
    <source>
        <dbReference type="RuleBase" id="RU003357"/>
    </source>
</evidence>
<dbReference type="Gene3D" id="2.170.130.10">
    <property type="entry name" value="TonB-dependent receptor, plug domain"/>
    <property type="match status" value="1"/>
</dbReference>
<dbReference type="InterPro" id="IPR012910">
    <property type="entry name" value="Plug_dom"/>
</dbReference>
<gene>
    <name evidence="19" type="ORF">O1D97_09375</name>
</gene>
<dbReference type="PANTHER" id="PTHR32552:SF68">
    <property type="entry name" value="FERRICHROME OUTER MEMBRANE TRANSPORTER_PHAGE RECEPTOR"/>
    <property type="match status" value="1"/>
</dbReference>